<keyword evidence="4" id="KW-1185">Reference proteome</keyword>
<accession>A0A9K3LD24</accession>
<keyword evidence="2" id="KW-0812">Transmembrane</keyword>
<evidence type="ECO:0000313" key="4">
    <source>
        <dbReference type="Proteomes" id="UP000693970"/>
    </source>
</evidence>
<feature type="region of interest" description="Disordered" evidence="1">
    <location>
        <begin position="191"/>
        <end position="223"/>
    </location>
</feature>
<protein>
    <recommendedName>
        <fullName evidence="5">Sulfotransferase</fullName>
    </recommendedName>
</protein>
<reference evidence="3" key="1">
    <citation type="journal article" date="2021" name="Sci. Rep.">
        <title>Diploid genomic architecture of Nitzschia inconspicua, an elite biomass production diatom.</title>
        <authorList>
            <person name="Oliver A."/>
            <person name="Podell S."/>
            <person name="Pinowska A."/>
            <person name="Traller J.C."/>
            <person name="Smith S.R."/>
            <person name="McClure R."/>
            <person name="Beliaev A."/>
            <person name="Bohutskyi P."/>
            <person name="Hill E.A."/>
            <person name="Rabines A."/>
            <person name="Zheng H."/>
            <person name="Allen L.Z."/>
            <person name="Kuo A."/>
            <person name="Grigoriev I.V."/>
            <person name="Allen A.E."/>
            <person name="Hazlebeck D."/>
            <person name="Allen E.E."/>
        </authorList>
    </citation>
    <scope>NUCLEOTIDE SEQUENCE</scope>
    <source>
        <strain evidence="3">Hildebrandi</strain>
    </source>
</reference>
<reference evidence="3" key="2">
    <citation type="submission" date="2021-04" db="EMBL/GenBank/DDBJ databases">
        <authorList>
            <person name="Podell S."/>
        </authorList>
    </citation>
    <scope>NUCLEOTIDE SEQUENCE</scope>
    <source>
        <strain evidence="3">Hildebrandi</strain>
    </source>
</reference>
<feature type="transmembrane region" description="Helical" evidence="2">
    <location>
        <begin position="28"/>
        <end position="53"/>
    </location>
</feature>
<evidence type="ECO:0008006" key="5">
    <source>
        <dbReference type="Google" id="ProtNLM"/>
    </source>
</evidence>
<keyword evidence="2" id="KW-0472">Membrane</keyword>
<feature type="region of interest" description="Disordered" evidence="1">
    <location>
        <begin position="1"/>
        <end position="20"/>
    </location>
</feature>
<organism evidence="3 4">
    <name type="scientific">Nitzschia inconspicua</name>
    <dbReference type="NCBI Taxonomy" id="303405"/>
    <lineage>
        <taxon>Eukaryota</taxon>
        <taxon>Sar</taxon>
        <taxon>Stramenopiles</taxon>
        <taxon>Ochrophyta</taxon>
        <taxon>Bacillariophyta</taxon>
        <taxon>Bacillariophyceae</taxon>
        <taxon>Bacillariophycidae</taxon>
        <taxon>Bacillariales</taxon>
        <taxon>Bacillariaceae</taxon>
        <taxon>Nitzschia</taxon>
    </lineage>
</organism>
<gene>
    <name evidence="3" type="ORF">IV203_034633</name>
</gene>
<comment type="caution">
    <text evidence="3">The sequence shown here is derived from an EMBL/GenBank/DDBJ whole genome shotgun (WGS) entry which is preliminary data.</text>
</comment>
<dbReference type="Proteomes" id="UP000693970">
    <property type="component" value="Unassembled WGS sequence"/>
</dbReference>
<name>A0A9K3LD24_9STRA</name>
<sequence>MVALAPSRLRSPPTGNNGKKMVNQKYKVSFMTMFLLALVAILSVQVIVLYSGVVSLDQSDSKRKNNGKYDFRDLARRINSNNGKSRIVQEYNDDEPLIPVEVRSKADPFPPSKPLILTSPFVKFVTPVDSKEQNLPSAKGKVVKATLSNGTVVRVGLADFFTELEQQKQTHRAFASALNLTIEGTYNVLKGMGVNPNEPPPKPKPNSYDNESDEESEDPPEPIINWTAQLPPWGQILENYGPEPIILGMDRCQAYRDSVPPEQRAIVPAGLFSTGTNLFFTLMLFNCLPPPVEDRDAPIDNPEAAGGRKYKYKQVTIPMRKKFVQWQAPWGKHNPAEARLHYATSRTMHVNQSAVFPVVLTRHPYTWLHTMCKHSYSARWAHDRELCEHQKNLGSMASVRFGSNPKVDGKQQRTKYANVVEMYKDWYLSFFDNTEYPMAIARFEDVVYRPESVVRQMCECVGGRMLKKFSYRQETVNMGPGHGHHGNSGLLPSFVKYGKNLKEYYEMFSKGDKKILKYVFQNEEGFLEALGYKTFEG</sequence>
<dbReference type="AlphaFoldDB" id="A0A9K3LD24"/>
<feature type="compositionally biased region" description="Acidic residues" evidence="1">
    <location>
        <begin position="210"/>
        <end position="220"/>
    </location>
</feature>
<proteinExistence type="predicted"/>
<keyword evidence="2" id="KW-1133">Transmembrane helix</keyword>
<evidence type="ECO:0000256" key="2">
    <source>
        <dbReference type="SAM" id="Phobius"/>
    </source>
</evidence>
<evidence type="ECO:0000313" key="3">
    <source>
        <dbReference type="EMBL" id="KAG7359535.1"/>
    </source>
</evidence>
<evidence type="ECO:0000256" key="1">
    <source>
        <dbReference type="SAM" id="MobiDB-lite"/>
    </source>
</evidence>
<dbReference type="EMBL" id="JAGRRH010000013">
    <property type="protein sequence ID" value="KAG7359535.1"/>
    <property type="molecule type" value="Genomic_DNA"/>
</dbReference>